<feature type="DNA-binding region" description="OmpR/PhoB-type" evidence="5">
    <location>
        <begin position="146"/>
        <end position="245"/>
    </location>
</feature>
<dbReference type="SUPFAM" id="SSF52172">
    <property type="entry name" value="CheY-like"/>
    <property type="match status" value="1"/>
</dbReference>
<dbReference type="InterPro" id="IPR001789">
    <property type="entry name" value="Sig_transdc_resp-reg_receiver"/>
</dbReference>
<feature type="domain" description="Response regulatory" evidence="6">
    <location>
        <begin position="3"/>
        <end position="124"/>
    </location>
</feature>
<dbReference type="GO" id="GO:0000156">
    <property type="term" value="F:phosphorelay response regulator activity"/>
    <property type="evidence" value="ECO:0007669"/>
    <property type="project" value="TreeGrafter"/>
</dbReference>
<keyword evidence="1 4" id="KW-0597">Phosphoprotein</keyword>
<evidence type="ECO:0000259" key="6">
    <source>
        <dbReference type="PROSITE" id="PS50110"/>
    </source>
</evidence>
<dbReference type="Gene3D" id="3.40.50.2300">
    <property type="match status" value="1"/>
</dbReference>
<evidence type="ECO:0000259" key="7">
    <source>
        <dbReference type="PROSITE" id="PS51755"/>
    </source>
</evidence>
<evidence type="ECO:0000313" key="8">
    <source>
        <dbReference type="EMBL" id="AXF85022.1"/>
    </source>
</evidence>
<dbReference type="Proteomes" id="UP000252182">
    <property type="component" value="Chromosome"/>
</dbReference>
<dbReference type="InterPro" id="IPR011006">
    <property type="entry name" value="CheY-like_superfamily"/>
</dbReference>
<dbReference type="InterPro" id="IPR039420">
    <property type="entry name" value="WalR-like"/>
</dbReference>
<organism evidence="8 9">
    <name type="scientific">Ephemeroptericola cinctiostellae</name>
    <dbReference type="NCBI Taxonomy" id="2268024"/>
    <lineage>
        <taxon>Bacteria</taxon>
        <taxon>Pseudomonadati</taxon>
        <taxon>Pseudomonadota</taxon>
        <taxon>Betaproteobacteria</taxon>
        <taxon>Burkholderiales</taxon>
        <taxon>Burkholderiaceae</taxon>
        <taxon>Ephemeroptericola</taxon>
    </lineage>
</organism>
<dbReference type="EMBL" id="CP031124">
    <property type="protein sequence ID" value="AXF85022.1"/>
    <property type="molecule type" value="Genomic_DNA"/>
</dbReference>
<feature type="modified residue" description="4-aspartylphosphate" evidence="4">
    <location>
        <position position="58"/>
    </location>
</feature>
<dbReference type="KEGG" id="hyf:DTO96_100739"/>
<evidence type="ECO:0000313" key="9">
    <source>
        <dbReference type="Proteomes" id="UP000252182"/>
    </source>
</evidence>
<dbReference type="InterPro" id="IPR036388">
    <property type="entry name" value="WH-like_DNA-bd_sf"/>
</dbReference>
<keyword evidence="9" id="KW-1185">Reference proteome</keyword>
<evidence type="ECO:0000256" key="4">
    <source>
        <dbReference type="PROSITE-ProRule" id="PRU00169"/>
    </source>
</evidence>
<dbReference type="CDD" id="cd00383">
    <property type="entry name" value="trans_reg_C"/>
    <property type="match status" value="1"/>
</dbReference>
<accession>A0A345D9I4</accession>
<dbReference type="SMART" id="SM00862">
    <property type="entry name" value="Trans_reg_C"/>
    <property type="match status" value="1"/>
</dbReference>
<dbReference type="OrthoDB" id="9802426at2"/>
<dbReference type="RefSeq" id="WP_114562263.1">
    <property type="nucleotide sequence ID" value="NZ_CP031124.1"/>
</dbReference>
<dbReference type="InterPro" id="IPR001867">
    <property type="entry name" value="OmpR/PhoB-type_DNA-bd"/>
</dbReference>
<dbReference type="SMART" id="SM00448">
    <property type="entry name" value="REC"/>
    <property type="match status" value="1"/>
</dbReference>
<dbReference type="GO" id="GO:0006355">
    <property type="term" value="P:regulation of DNA-templated transcription"/>
    <property type="evidence" value="ECO:0007669"/>
    <property type="project" value="InterPro"/>
</dbReference>
<keyword evidence="3 5" id="KW-0238">DNA-binding</keyword>
<dbReference type="PROSITE" id="PS50110">
    <property type="entry name" value="RESPONSE_REGULATORY"/>
    <property type="match status" value="1"/>
</dbReference>
<protein>
    <submittedName>
        <fullName evidence="8">Alkaline phosphatase synthesis transcriptional regulatory protein PhoP</fullName>
    </submittedName>
</protein>
<dbReference type="PANTHER" id="PTHR48111:SF40">
    <property type="entry name" value="PHOSPHATE REGULON TRANSCRIPTIONAL REGULATORY PROTEIN PHOB"/>
    <property type="match status" value="1"/>
</dbReference>
<dbReference type="Pfam" id="PF00486">
    <property type="entry name" value="Trans_reg_C"/>
    <property type="match status" value="1"/>
</dbReference>
<dbReference type="AlphaFoldDB" id="A0A345D9I4"/>
<dbReference type="InterPro" id="IPR016032">
    <property type="entry name" value="Sig_transdc_resp-reg_C-effctor"/>
</dbReference>
<name>A0A345D9I4_9BURK</name>
<dbReference type="PANTHER" id="PTHR48111">
    <property type="entry name" value="REGULATOR OF RPOS"/>
    <property type="match status" value="1"/>
</dbReference>
<dbReference type="Gene3D" id="1.10.10.10">
    <property type="entry name" value="Winged helix-like DNA-binding domain superfamily/Winged helix DNA-binding domain"/>
    <property type="match status" value="1"/>
</dbReference>
<keyword evidence="2" id="KW-0902">Two-component regulatory system</keyword>
<gene>
    <name evidence="8" type="primary">phoP</name>
    <name evidence="8" type="ORF">DTO96_100739</name>
</gene>
<reference evidence="9" key="1">
    <citation type="submission" date="2018-07" db="EMBL/GenBank/DDBJ databases">
        <authorList>
            <person name="Kim H."/>
        </authorList>
    </citation>
    <scope>NUCLEOTIDE SEQUENCE [LARGE SCALE GENOMIC DNA]</scope>
    <source>
        <strain evidence="9">F02</strain>
    </source>
</reference>
<sequence>MIRIAVLDDNNTHSQMVEQALIGGPHNWDEPIEVLSFESGVALLERIKTETFDCIILDRVVPDMSGDVILQWVRQYRKQYIPVIMLTSRKSGQELVELLNAGADEYMIKPFYPDELLVRVKRLIDRSKIAPQQASLQAHPTQAERGQVYTLHGAVFDDFNLTVDHASQLIKLTEREYNLAKLLFENVGINLSRELILQRIWNKDTKEAGRSLTTHIHLIRDKLELTVDNGWALRPVYGFGYRLDSFNNHTHT</sequence>
<dbReference type="SUPFAM" id="SSF46894">
    <property type="entry name" value="C-terminal effector domain of the bipartite response regulators"/>
    <property type="match status" value="1"/>
</dbReference>
<evidence type="ECO:0000256" key="5">
    <source>
        <dbReference type="PROSITE-ProRule" id="PRU01091"/>
    </source>
</evidence>
<evidence type="ECO:0000256" key="1">
    <source>
        <dbReference type="ARBA" id="ARBA00022553"/>
    </source>
</evidence>
<dbReference type="GO" id="GO:0032993">
    <property type="term" value="C:protein-DNA complex"/>
    <property type="evidence" value="ECO:0007669"/>
    <property type="project" value="TreeGrafter"/>
</dbReference>
<evidence type="ECO:0000256" key="3">
    <source>
        <dbReference type="ARBA" id="ARBA00023125"/>
    </source>
</evidence>
<dbReference type="Pfam" id="PF00072">
    <property type="entry name" value="Response_reg"/>
    <property type="match status" value="1"/>
</dbReference>
<proteinExistence type="predicted"/>
<dbReference type="GO" id="GO:0000976">
    <property type="term" value="F:transcription cis-regulatory region binding"/>
    <property type="evidence" value="ECO:0007669"/>
    <property type="project" value="TreeGrafter"/>
</dbReference>
<evidence type="ECO:0000256" key="2">
    <source>
        <dbReference type="ARBA" id="ARBA00023012"/>
    </source>
</evidence>
<dbReference type="GO" id="GO:0005829">
    <property type="term" value="C:cytosol"/>
    <property type="evidence" value="ECO:0007669"/>
    <property type="project" value="TreeGrafter"/>
</dbReference>
<feature type="domain" description="OmpR/PhoB-type" evidence="7">
    <location>
        <begin position="146"/>
        <end position="245"/>
    </location>
</feature>
<dbReference type="PROSITE" id="PS51755">
    <property type="entry name" value="OMPR_PHOB"/>
    <property type="match status" value="1"/>
</dbReference>